<dbReference type="GO" id="GO:0010179">
    <property type="term" value="F:IAA-Ala conjugate hydrolase activity"/>
    <property type="evidence" value="ECO:0007669"/>
    <property type="project" value="TreeGrafter"/>
</dbReference>
<sequence length="232" mass="25492">MANLDAAEDSSSSQCKESLCSTGEGIGYLDLQFRDGVEVRRPVVARTERIKLLCAAEDSSSSQCKETVRGRSAPVSSRQVVSVGFIEGGTAHNVIPETLKFGGTFRSTTMEGLSYLSTRIREIIEAQATVHQCTATVDFFKDRIPYPPTVNDESMYSHAKRVGESLLGESSFAKCEMIMGAEDFSFYSQKMPSSLFWIGIRNDTQKPAHPLHSPHFTDWGGPSRSGRHDLLG</sequence>
<comment type="function">
    <text evidence="1">Hydrolyzes certain amino acid conjugates of the plant growth regulator indole-3-acetic acid (IAA).</text>
</comment>
<dbReference type="GO" id="GO:0005783">
    <property type="term" value="C:endoplasmic reticulum"/>
    <property type="evidence" value="ECO:0007669"/>
    <property type="project" value="TreeGrafter"/>
</dbReference>
<accession>A0AAV9DJW1</accession>
<dbReference type="PANTHER" id="PTHR11014:SF63">
    <property type="entry name" value="METALLOPEPTIDASE, PUTATIVE (AFU_ORTHOLOGUE AFUA_6G09600)-RELATED"/>
    <property type="match status" value="1"/>
</dbReference>
<feature type="region of interest" description="Disordered" evidence="2">
    <location>
        <begin position="209"/>
        <end position="232"/>
    </location>
</feature>
<evidence type="ECO:0000256" key="2">
    <source>
        <dbReference type="SAM" id="MobiDB-lite"/>
    </source>
</evidence>
<evidence type="ECO:0000313" key="4">
    <source>
        <dbReference type="Proteomes" id="UP001180020"/>
    </source>
</evidence>
<dbReference type="InterPro" id="IPR002933">
    <property type="entry name" value="Peptidase_M20"/>
</dbReference>
<keyword evidence="3" id="KW-0378">Hydrolase</keyword>
<dbReference type="Proteomes" id="UP001180020">
    <property type="component" value="Unassembled WGS sequence"/>
</dbReference>
<evidence type="ECO:0000256" key="1">
    <source>
        <dbReference type="ARBA" id="ARBA00003007"/>
    </source>
</evidence>
<dbReference type="Pfam" id="PF01546">
    <property type="entry name" value="Peptidase_M20"/>
    <property type="match status" value="1"/>
</dbReference>
<dbReference type="PANTHER" id="PTHR11014">
    <property type="entry name" value="PEPTIDASE M20 FAMILY MEMBER"/>
    <property type="match status" value="1"/>
</dbReference>
<dbReference type="AlphaFoldDB" id="A0AAV9DJW1"/>
<dbReference type="InterPro" id="IPR017439">
    <property type="entry name" value="Amidohydrolase"/>
</dbReference>
<dbReference type="InterPro" id="IPR036264">
    <property type="entry name" value="Bact_exopeptidase_dim_dom"/>
</dbReference>
<organism evidence="3 4">
    <name type="scientific">Acorus calamus</name>
    <name type="common">Sweet flag</name>
    <dbReference type="NCBI Taxonomy" id="4465"/>
    <lineage>
        <taxon>Eukaryota</taxon>
        <taxon>Viridiplantae</taxon>
        <taxon>Streptophyta</taxon>
        <taxon>Embryophyta</taxon>
        <taxon>Tracheophyta</taxon>
        <taxon>Spermatophyta</taxon>
        <taxon>Magnoliopsida</taxon>
        <taxon>Liliopsida</taxon>
        <taxon>Acoraceae</taxon>
        <taxon>Acorus</taxon>
    </lineage>
</organism>
<dbReference type="SUPFAM" id="SSF53187">
    <property type="entry name" value="Zn-dependent exopeptidases"/>
    <property type="match status" value="1"/>
</dbReference>
<name>A0AAV9DJW1_ACOCL</name>
<evidence type="ECO:0000313" key="3">
    <source>
        <dbReference type="EMBL" id="KAK1300563.1"/>
    </source>
</evidence>
<proteinExistence type="predicted"/>
<dbReference type="SUPFAM" id="SSF55031">
    <property type="entry name" value="Bacterial exopeptidase dimerisation domain"/>
    <property type="match status" value="1"/>
</dbReference>
<keyword evidence="4" id="KW-1185">Reference proteome</keyword>
<dbReference type="Gene3D" id="3.40.630.10">
    <property type="entry name" value="Zn peptidases"/>
    <property type="match status" value="1"/>
</dbReference>
<reference evidence="3" key="2">
    <citation type="submission" date="2023-06" db="EMBL/GenBank/DDBJ databases">
        <authorList>
            <person name="Ma L."/>
            <person name="Liu K.-W."/>
            <person name="Li Z."/>
            <person name="Hsiao Y.-Y."/>
            <person name="Qi Y."/>
            <person name="Fu T."/>
            <person name="Tang G."/>
            <person name="Zhang D."/>
            <person name="Sun W.-H."/>
            <person name="Liu D.-K."/>
            <person name="Li Y."/>
            <person name="Chen G.-Z."/>
            <person name="Liu X.-D."/>
            <person name="Liao X.-Y."/>
            <person name="Jiang Y.-T."/>
            <person name="Yu X."/>
            <person name="Hao Y."/>
            <person name="Huang J."/>
            <person name="Zhao X.-W."/>
            <person name="Ke S."/>
            <person name="Chen Y.-Y."/>
            <person name="Wu W.-L."/>
            <person name="Hsu J.-L."/>
            <person name="Lin Y.-F."/>
            <person name="Huang M.-D."/>
            <person name="Li C.-Y."/>
            <person name="Huang L."/>
            <person name="Wang Z.-W."/>
            <person name="Zhao X."/>
            <person name="Zhong W.-Y."/>
            <person name="Peng D.-H."/>
            <person name="Ahmad S."/>
            <person name="Lan S."/>
            <person name="Zhang J.-S."/>
            <person name="Tsai W.-C."/>
            <person name="Van De Peer Y."/>
            <person name="Liu Z.-J."/>
        </authorList>
    </citation>
    <scope>NUCLEOTIDE SEQUENCE</scope>
    <source>
        <strain evidence="3">CP</strain>
        <tissue evidence="3">Leaves</tissue>
    </source>
</reference>
<protein>
    <submittedName>
        <fullName evidence="3">IAA-amino acid hydrolase ILR1-like 7</fullName>
    </submittedName>
</protein>
<reference evidence="3" key="1">
    <citation type="journal article" date="2023" name="Nat. Commun.">
        <title>Diploid and tetraploid genomes of Acorus and the evolution of monocots.</title>
        <authorList>
            <person name="Ma L."/>
            <person name="Liu K.W."/>
            <person name="Li Z."/>
            <person name="Hsiao Y.Y."/>
            <person name="Qi Y."/>
            <person name="Fu T."/>
            <person name="Tang G.D."/>
            <person name="Zhang D."/>
            <person name="Sun W.H."/>
            <person name="Liu D.K."/>
            <person name="Li Y."/>
            <person name="Chen G.Z."/>
            <person name="Liu X.D."/>
            <person name="Liao X.Y."/>
            <person name="Jiang Y.T."/>
            <person name="Yu X."/>
            <person name="Hao Y."/>
            <person name="Huang J."/>
            <person name="Zhao X.W."/>
            <person name="Ke S."/>
            <person name="Chen Y.Y."/>
            <person name="Wu W.L."/>
            <person name="Hsu J.L."/>
            <person name="Lin Y.F."/>
            <person name="Huang M.D."/>
            <person name="Li C.Y."/>
            <person name="Huang L."/>
            <person name="Wang Z.W."/>
            <person name="Zhao X."/>
            <person name="Zhong W.Y."/>
            <person name="Peng D.H."/>
            <person name="Ahmad S."/>
            <person name="Lan S."/>
            <person name="Zhang J.S."/>
            <person name="Tsai W.C."/>
            <person name="Van de Peer Y."/>
            <person name="Liu Z.J."/>
        </authorList>
    </citation>
    <scope>NUCLEOTIDE SEQUENCE</scope>
    <source>
        <strain evidence="3">CP</strain>
    </source>
</reference>
<gene>
    <name evidence="3" type="primary">ILL7</name>
    <name evidence="3" type="ORF">QJS10_CPB13g01520</name>
</gene>
<comment type="caution">
    <text evidence="3">The sequence shown here is derived from an EMBL/GenBank/DDBJ whole genome shotgun (WGS) entry which is preliminary data.</text>
</comment>
<dbReference type="GO" id="GO:0009850">
    <property type="term" value="P:auxin metabolic process"/>
    <property type="evidence" value="ECO:0007669"/>
    <property type="project" value="TreeGrafter"/>
</dbReference>
<dbReference type="EMBL" id="JAUJYO010000013">
    <property type="protein sequence ID" value="KAK1300563.1"/>
    <property type="molecule type" value="Genomic_DNA"/>
</dbReference>